<evidence type="ECO:0000313" key="2">
    <source>
        <dbReference type="Proteomes" id="UP001319080"/>
    </source>
</evidence>
<dbReference type="EMBL" id="JAHESE010000001">
    <property type="protein sequence ID" value="MBT1706944.1"/>
    <property type="molecule type" value="Genomic_DNA"/>
</dbReference>
<gene>
    <name evidence="1" type="ORF">KK062_01845</name>
</gene>
<dbReference type="Proteomes" id="UP001319080">
    <property type="component" value="Unassembled WGS sequence"/>
</dbReference>
<protein>
    <submittedName>
        <fullName evidence="1">Uncharacterized protein</fullName>
    </submittedName>
</protein>
<keyword evidence="2" id="KW-1185">Reference proteome</keyword>
<accession>A0AAP2DV44</accession>
<dbReference type="AlphaFoldDB" id="A0AAP2DV44"/>
<comment type="caution">
    <text evidence="1">The sequence shown here is derived from an EMBL/GenBank/DDBJ whole genome shotgun (WGS) entry which is preliminary data.</text>
</comment>
<sequence length="121" mass="13608">MVTMNDNTTNAATTYTLPQQAEALIKLAEKIIEQHGNSGPQSPVKPHLIADLNSRVSPARARHEQGLRYARMAEDAFAERDELLGKIPGRKSELDVRNLVEMVVELVKEHYPDSVQKWGFE</sequence>
<name>A0AAP2DV44_9BACT</name>
<proteinExistence type="predicted"/>
<organism evidence="1 2">
    <name type="scientific">Dawidia cretensis</name>
    <dbReference type="NCBI Taxonomy" id="2782350"/>
    <lineage>
        <taxon>Bacteria</taxon>
        <taxon>Pseudomonadati</taxon>
        <taxon>Bacteroidota</taxon>
        <taxon>Cytophagia</taxon>
        <taxon>Cytophagales</taxon>
        <taxon>Chryseotaleaceae</taxon>
        <taxon>Dawidia</taxon>
    </lineage>
</organism>
<evidence type="ECO:0000313" key="1">
    <source>
        <dbReference type="EMBL" id="MBT1706944.1"/>
    </source>
</evidence>
<reference evidence="1 2" key="1">
    <citation type="submission" date="2021-05" db="EMBL/GenBank/DDBJ databases">
        <title>A Polyphasic approach of four new species of the genus Ohtaekwangia: Ohtaekwangia histidinii sp. nov., Ohtaekwangia cretensis sp. nov., Ohtaekwangia indiensis sp. nov., Ohtaekwangia reichenbachii sp. nov. from diverse environment.</title>
        <authorList>
            <person name="Octaviana S."/>
        </authorList>
    </citation>
    <scope>NUCLEOTIDE SEQUENCE [LARGE SCALE GENOMIC DNA]</scope>
    <source>
        <strain evidence="1 2">PWU5</strain>
    </source>
</reference>